<dbReference type="EMBL" id="CM034399">
    <property type="protein sequence ID" value="KAJ0176864.1"/>
    <property type="molecule type" value="Genomic_DNA"/>
</dbReference>
<keyword evidence="2" id="KW-1185">Reference proteome</keyword>
<reference evidence="1 2" key="1">
    <citation type="journal article" date="2021" name="Front. Genet.">
        <title>Chromosome-Level Genome Assembly Reveals Significant Gene Expansion in the Toll and IMD Signaling Pathways of Dendrolimus kikuchii.</title>
        <authorList>
            <person name="Zhou J."/>
            <person name="Wu P."/>
            <person name="Xiong Z."/>
            <person name="Liu N."/>
            <person name="Zhao N."/>
            <person name="Ji M."/>
            <person name="Qiu Y."/>
            <person name="Yang B."/>
        </authorList>
    </citation>
    <scope>NUCLEOTIDE SEQUENCE [LARGE SCALE GENOMIC DNA]</scope>
    <source>
        <strain evidence="1">Ann1</strain>
    </source>
</reference>
<organism evidence="1 2">
    <name type="scientific">Dendrolimus kikuchii</name>
    <dbReference type="NCBI Taxonomy" id="765133"/>
    <lineage>
        <taxon>Eukaryota</taxon>
        <taxon>Metazoa</taxon>
        <taxon>Ecdysozoa</taxon>
        <taxon>Arthropoda</taxon>
        <taxon>Hexapoda</taxon>
        <taxon>Insecta</taxon>
        <taxon>Pterygota</taxon>
        <taxon>Neoptera</taxon>
        <taxon>Endopterygota</taxon>
        <taxon>Lepidoptera</taxon>
        <taxon>Glossata</taxon>
        <taxon>Ditrysia</taxon>
        <taxon>Bombycoidea</taxon>
        <taxon>Lasiocampidae</taxon>
        <taxon>Dendrolimus</taxon>
    </lineage>
</organism>
<dbReference type="Proteomes" id="UP000824533">
    <property type="component" value="Linkage Group LG13"/>
</dbReference>
<protein>
    <submittedName>
        <fullName evidence="1">Uncharacterized protein</fullName>
    </submittedName>
</protein>
<comment type="caution">
    <text evidence="1">The sequence shown here is derived from an EMBL/GenBank/DDBJ whole genome shotgun (WGS) entry which is preliminary data.</text>
</comment>
<proteinExistence type="predicted"/>
<sequence>MIIYLPVICLVFAINAGAKLKHDSVANIPEDGRLDFVGLATKYGANTEEHDIVTDDGYVLKLFHLVGDRTRPVLLNHGILQSSDTFILRGNTSLAIQLVKRGYDVWLLNVRGNRYSRRHLYLNPNTDEEFWDYSFVEFAKFDISAAVDYILQATGEKRLSVIGFSEGTTSMYALGILKPEYNDKVKIHVSLAPVCYMYHTRPITLNIVQNIEHINRGLLLLNSNEVLSFYSAAKKLSDVSCIREKVGYDLCLLGIILPVTGGDKREIEEEFSRAAMGHFPAGTSRKNLYHLGQLGLRKFSHFDYGSMQNKAVYGTDTPPKLNLAKVTMKTALIVGRGDRISTVKDVRLLRDALPNVVKYIELQPDSFGHLNFVWGRNTHRLMFPMIFKLLEKYK</sequence>
<evidence type="ECO:0000313" key="1">
    <source>
        <dbReference type="EMBL" id="KAJ0176864.1"/>
    </source>
</evidence>
<accession>A0ACC1CYR3</accession>
<evidence type="ECO:0000313" key="2">
    <source>
        <dbReference type="Proteomes" id="UP000824533"/>
    </source>
</evidence>
<gene>
    <name evidence="1" type="ORF">K1T71_008043</name>
</gene>
<name>A0ACC1CYR3_9NEOP</name>